<evidence type="ECO:0000256" key="2">
    <source>
        <dbReference type="ARBA" id="ARBA00022617"/>
    </source>
</evidence>
<dbReference type="InterPro" id="IPR009056">
    <property type="entry name" value="Cyt_c-like_dom"/>
</dbReference>
<dbReference type="Gene3D" id="1.10.760.10">
    <property type="entry name" value="Cytochrome c-like domain"/>
    <property type="match status" value="2"/>
</dbReference>
<keyword evidence="5" id="KW-0560">Oxidoreductase</keyword>
<evidence type="ECO:0000256" key="1">
    <source>
        <dbReference type="ARBA" id="ARBA00004196"/>
    </source>
</evidence>
<gene>
    <name evidence="9" type="ORF">Q0590_33110</name>
</gene>
<dbReference type="PROSITE" id="PS51007">
    <property type="entry name" value="CYTC"/>
    <property type="match status" value="2"/>
</dbReference>
<keyword evidence="9" id="KW-0575">Peroxidase</keyword>
<evidence type="ECO:0000313" key="10">
    <source>
        <dbReference type="Proteomes" id="UP001168528"/>
    </source>
</evidence>
<evidence type="ECO:0000256" key="6">
    <source>
        <dbReference type="ARBA" id="ARBA00023004"/>
    </source>
</evidence>
<keyword evidence="4" id="KW-0732">Signal</keyword>
<evidence type="ECO:0000256" key="7">
    <source>
        <dbReference type="PROSITE-ProRule" id="PRU00433"/>
    </source>
</evidence>
<dbReference type="SUPFAM" id="SSF46626">
    <property type="entry name" value="Cytochrome c"/>
    <property type="match status" value="2"/>
</dbReference>
<dbReference type="Pfam" id="PF03150">
    <property type="entry name" value="CCP_MauG"/>
    <property type="match status" value="1"/>
</dbReference>
<dbReference type="PANTHER" id="PTHR30600">
    <property type="entry name" value="CYTOCHROME C PEROXIDASE-RELATED"/>
    <property type="match status" value="1"/>
</dbReference>
<evidence type="ECO:0000313" key="9">
    <source>
        <dbReference type="EMBL" id="MDO1451161.1"/>
    </source>
</evidence>
<protein>
    <submittedName>
        <fullName evidence="9">Cytochrome c peroxidase</fullName>
    </submittedName>
</protein>
<keyword evidence="3 7" id="KW-0479">Metal-binding</keyword>
<dbReference type="PANTHER" id="PTHR30600:SF10">
    <property type="entry name" value="BLL6722 PROTEIN"/>
    <property type="match status" value="1"/>
</dbReference>
<keyword evidence="2 7" id="KW-0349">Heme</keyword>
<reference evidence="9" key="1">
    <citation type="submission" date="2023-07" db="EMBL/GenBank/DDBJ databases">
        <title>The genome sequence of Rhodocytophaga aerolata KACC 12507.</title>
        <authorList>
            <person name="Zhang X."/>
        </authorList>
    </citation>
    <scope>NUCLEOTIDE SEQUENCE</scope>
    <source>
        <strain evidence="9">KACC 12507</strain>
    </source>
</reference>
<organism evidence="9 10">
    <name type="scientific">Rhodocytophaga aerolata</name>
    <dbReference type="NCBI Taxonomy" id="455078"/>
    <lineage>
        <taxon>Bacteria</taxon>
        <taxon>Pseudomonadati</taxon>
        <taxon>Bacteroidota</taxon>
        <taxon>Cytophagia</taxon>
        <taxon>Cytophagales</taxon>
        <taxon>Rhodocytophagaceae</taxon>
        <taxon>Rhodocytophaga</taxon>
    </lineage>
</organism>
<evidence type="ECO:0000256" key="4">
    <source>
        <dbReference type="ARBA" id="ARBA00022729"/>
    </source>
</evidence>
<feature type="domain" description="Cytochrome c" evidence="8">
    <location>
        <begin position="442"/>
        <end position="584"/>
    </location>
</feature>
<feature type="domain" description="Cytochrome c" evidence="8">
    <location>
        <begin position="286"/>
        <end position="423"/>
    </location>
</feature>
<evidence type="ECO:0000256" key="5">
    <source>
        <dbReference type="ARBA" id="ARBA00023002"/>
    </source>
</evidence>
<dbReference type="EMBL" id="JAUKPO010000044">
    <property type="protein sequence ID" value="MDO1451161.1"/>
    <property type="molecule type" value="Genomic_DNA"/>
</dbReference>
<dbReference type="InterPro" id="IPR038352">
    <property type="entry name" value="Imelysin_sf"/>
</dbReference>
<dbReference type="InterPro" id="IPR051395">
    <property type="entry name" value="Cytochrome_c_Peroxidase/MauG"/>
</dbReference>
<dbReference type="InterPro" id="IPR004852">
    <property type="entry name" value="Di-haem_cyt_c_peroxidsae"/>
</dbReference>
<dbReference type="Gene3D" id="1.20.1420.20">
    <property type="entry name" value="M75 peptidase, HXXE motif"/>
    <property type="match status" value="1"/>
</dbReference>
<dbReference type="InterPro" id="IPR036909">
    <property type="entry name" value="Cyt_c-like_dom_sf"/>
</dbReference>
<comment type="caution">
    <text evidence="9">The sequence shown here is derived from an EMBL/GenBank/DDBJ whole genome shotgun (WGS) entry which is preliminary data.</text>
</comment>
<keyword evidence="6 7" id="KW-0408">Iron</keyword>
<dbReference type="GO" id="GO:0004601">
    <property type="term" value="F:peroxidase activity"/>
    <property type="evidence" value="ECO:0007669"/>
    <property type="project" value="UniProtKB-KW"/>
</dbReference>
<evidence type="ECO:0000259" key="8">
    <source>
        <dbReference type="PROSITE" id="PS51007"/>
    </source>
</evidence>
<accession>A0ABT8RGC6</accession>
<sequence>MPKRNSVEEPEKLTNYPQHITQLDSTLSDLLRLVTTNSSADSIQAAFRKARIGYKKIEFIAEYFNPYTAKAINGAAIYEVEEDDPLQKLVPPTGFQVAEAFVFPAYDSINKKALVQEIKLIKSSLNRLRLVNETTAISDRHIFDAMRQQLFRIISLGISGFDSPIALHSMPEAAASVQSLQETFALYKPDLQKISPDLSQKIESTFSEAIAYLQTNTDFTTFDRAAFITTYANPLTTYLAKARDALGIATPADLRAFSSKAYTLFDEGAFNVNFYAPSYQAHLTPERIALGKMLFFDPVLSGNGSRSCASCHIPEKGFADGKAKSIAFDFKGSVSRNAPTLLNAALQSSLFHDMRVNFLEDQASEVVNNTNEMHGSFKEAVVLVKQSQEYVHLFEEAFPESADSSLTEQHIKVAIASYVRSLTSLNSRFDQYMKGDKTTLTTLEVKGFNVFMGKAKCGTCHFMPLFNGAVPPNFAQTEAEILGVPGTTDTLHPELDADLGKFDLYKKDLHKYAFKTPTVRNVALTAPYMHNGVYSTLEEVIDFYNRGGGQGMGIDLPTQTLPPDKLDLNTEEKEALVAFMQTLTDTTGLTDVPRHLPLFPNQVVLNKRKVGGKY</sequence>
<proteinExistence type="predicted"/>
<name>A0ABT8RGC6_9BACT</name>
<comment type="subcellular location">
    <subcellularLocation>
        <location evidence="1">Cell envelope</location>
    </subcellularLocation>
</comment>
<keyword evidence="10" id="KW-1185">Reference proteome</keyword>
<evidence type="ECO:0000256" key="3">
    <source>
        <dbReference type="ARBA" id="ARBA00022723"/>
    </source>
</evidence>
<dbReference type="RefSeq" id="WP_302041961.1">
    <property type="nucleotide sequence ID" value="NZ_JAUKPO010000044.1"/>
</dbReference>
<dbReference type="Proteomes" id="UP001168528">
    <property type="component" value="Unassembled WGS sequence"/>
</dbReference>